<comment type="caution">
    <text evidence="2">The sequence shown here is derived from an EMBL/GenBank/DDBJ whole genome shotgun (WGS) entry which is preliminary data.</text>
</comment>
<dbReference type="Pfam" id="PF09224">
    <property type="entry name" value="DUF1961"/>
    <property type="match status" value="1"/>
</dbReference>
<feature type="chain" id="PRO_5004897806" description="DUF1961 family protein" evidence="1">
    <location>
        <begin position="41"/>
        <end position="293"/>
    </location>
</feature>
<evidence type="ECO:0000313" key="3">
    <source>
        <dbReference type="Proteomes" id="UP000019276"/>
    </source>
</evidence>
<accession>W7Q7T1</accession>
<dbReference type="STRING" id="1328313.DS2_15384"/>
<dbReference type="SUPFAM" id="SSF49899">
    <property type="entry name" value="Concanavalin A-like lectins/glucanases"/>
    <property type="match status" value="1"/>
</dbReference>
<sequence>MCQLHLNVNTKLTSNKWLVMYKKLKIALNLLWAVSCAAQAQELTSTQAKQIEFNQINNSAWQQVMFDSGDKNWREHWFVDGLVGSVENSPKGMHVKAGPEANNHAHHFVVWSKQIFTGDIKVEYEYTRTDSAIRYVNILYLLANGEGTAQFDKDIMRWADYRQAPYMRHYFDNMNTYHISYAAFGIENNDADKDYVRARRYLPLENRGLKGTALEGDNMNTGLFKTGVPHRITVIKKGQNLWMRVVNQTQSQIYHWDLTSHPDITEGRIGLRHMYTRSARYKNFSVSTLAPAN</sequence>
<organism evidence="2 3">
    <name type="scientific">Catenovulum agarivorans DS-2</name>
    <dbReference type="NCBI Taxonomy" id="1328313"/>
    <lineage>
        <taxon>Bacteria</taxon>
        <taxon>Pseudomonadati</taxon>
        <taxon>Pseudomonadota</taxon>
        <taxon>Gammaproteobacteria</taxon>
        <taxon>Alteromonadales</taxon>
        <taxon>Alteromonadaceae</taxon>
        <taxon>Catenovulum</taxon>
    </lineage>
</organism>
<reference evidence="2 3" key="1">
    <citation type="journal article" date="2014" name="Genome Announc.">
        <title>Draft Genome Sequence of the Agar-Degrading Bacterium Catenovulum sp. Strain DS-2, Isolated from Intestines of Haliotis diversicolor.</title>
        <authorList>
            <person name="Shan D."/>
            <person name="Li X."/>
            <person name="Gu Z."/>
            <person name="Wei G."/>
            <person name="Gao Z."/>
            <person name="Shao Z."/>
        </authorList>
    </citation>
    <scope>NUCLEOTIDE SEQUENCE [LARGE SCALE GENOMIC DNA]</scope>
    <source>
        <strain evidence="2 3">DS-2</strain>
    </source>
</reference>
<proteinExistence type="predicted"/>
<dbReference type="AlphaFoldDB" id="W7Q7T1"/>
<name>W7Q7T1_9ALTE</name>
<protein>
    <recommendedName>
        <fullName evidence="4">DUF1961 family protein</fullName>
    </recommendedName>
</protein>
<dbReference type="eggNOG" id="ENOG502ZX7M">
    <property type="taxonomic scope" value="Bacteria"/>
</dbReference>
<evidence type="ECO:0008006" key="4">
    <source>
        <dbReference type="Google" id="ProtNLM"/>
    </source>
</evidence>
<keyword evidence="3" id="KW-1185">Reference proteome</keyword>
<evidence type="ECO:0000313" key="2">
    <source>
        <dbReference type="EMBL" id="EWH08854.1"/>
    </source>
</evidence>
<dbReference type="InterPro" id="IPR015305">
    <property type="entry name" value="DUF1961"/>
</dbReference>
<dbReference type="Proteomes" id="UP000019276">
    <property type="component" value="Unassembled WGS sequence"/>
</dbReference>
<evidence type="ECO:0000256" key="1">
    <source>
        <dbReference type="SAM" id="SignalP"/>
    </source>
</evidence>
<keyword evidence="1" id="KW-0732">Signal</keyword>
<dbReference type="EMBL" id="ARZY01000035">
    <property type="protein sequence ID" value="EWH08854.1"/>
    <property type="molecule type" value="Genomic_DNA"/>
</dbReference>
<dbReference type="InterPro" id="IPR013320">
    <property type="entry name" value="ConA-like_dom_sf"/>
</dbReference>
<gene>
    <name evidence="2" type="ORF">DS2_15384</name>
</gene>
<dbReference type="Gene3D" id="2.60.120.200">
    <property type="match status" value="1"/>
</dbReference>
<feature type="signal peptide" evidence="1">
    <location>
        <begin position="1"/>
        <end position="40"/>
    </location>
</feature>